<organism evidence="2 3">
    <name type="scientific">Oceanospirillum multiglobuliferum</name>
    <dbReference type="NCBI Taxonomy" id="64969"/>
    <lineage>
        <taxon>Bacteria</taxon>
        <taxon>Pseudomonadati</taxon>
        <taxon>Pseudomonadota</taxon>
        <taxon>Gammaproteobacteria</taxon>
        <taxon>Oceanospirillales</taxon>
        <taxon>Oceanospirillaceae</taxon>
        <taxon>Oceanospirillum</taxon>
    </lineage>
</organism>
<keyword evidence="3" id="KW-1185">Reference proteome</keyword>
<proteinExistence type="predicted"/>
<evidence type="ECO:0000256" key="1">
    <source>
        <dbReference type="SAM" id="Phobius"/>
    </source>
</evidence>
<reference evidence="2 3" key="1">
    <citation type="submission" date="2017-01" db="EMBL/GenBank/DDBJ databases">
        <title>Genome Sequencing of a Marine Spirillum, Oceanospirillum multiglobuliferum ATCC 33336, from Japan.</title>
        <authorList>
            <person name="Carney J.G."/>
            <person name="Trachtenberg A.M."/>
            <person name="Rheaume B.A."/>
            <person name="Linnane J.D."/>
            <person name="Pitts N.L."/>
            <person name="Mykles D.L."/>
            <person name="Maclea K.S."/>
        </authorList>
    </citation>
    <scope>NUCLEOTIDE SEQUENCE [LARGE SCALE GENOMIC DNA]</scope>
    <source>
        <strain evidence="2 3">ATCC 33336</strain>
    </source>
</reference>
<comment type="caution">
    <text evidence="2">The sequence shown here is derived from an EMBL/GenBank/DDBJ whole genome shotgun (WGS) entry which is preliminary data.</text>
</comment>
<name>A0A1V4T2L9_9GAMM</name>
<accession>A0A1V4T2L9</accession>
<keyword evidence="1" id="KW-1133">Transmembrane helix</keyword>
<evidence type="ECO:0000313" key="3">
    <source>
        <dbReference type="Proteomes" id="UP000191418"/>
    </source>
</evidence>
<protein>
    <submittedName>
        <fullName evidence="2">Uncharacterized protein</fullName>
    </submittedName>
</protein>
<dbReference type="EMBL" id="MTSM01000035">
    <property type="protein sequence ID" value="OPX54184.1"/>
    <property type="molecule type" value="Genomic_DNA"/>
</dbReference>
<dbReference type="Proteomes" id="UP000191418">
    <property type="component" value="Unassembled WGS sequence"/>
</dbReference>
<dbReference type="AlphaFoldDB" id="A0A1V4T2L9"/>
<keyword evidence="1" id="KW-0812">Transmembrane</keyword>
<sequence length="136" mass="15424">MPPRRPDLLIKKARLIADKGRYRYLLLNGLYSSLGSALFCYALYALISPSIFNSWIAVVFPVIVPATVAPVISWFTFNLFEALAQEHTQLELEVYRRQGLAKLRVNPRPIGRGYKREPRSGSNQVSPDFAHTLSVF</sequence>
<dbReference type="STRING" id="64969.SAMN02745127_03229"/>
<keyword evidence="1" id="KW-0472">Membrane</keyword>
<gene>
    <name evidence="2" type="ORF">BTE48_15615</name>
</gene>
<feature type="transmembrane region" description="Helical" evidence="1">
    <location>
        <begin position="21"/>
        <end position="44"/>
    </location>
</feature>
<feature type="transmembrane region" description="Helical" evidence="1">
    <location>
        <begin position="56"/>
        <end position="80"/>
    </location>
</feature>
<dbReference type="RefSeq" id="WP_080051885.1">
    <property type="nucleotide sequence ID" value="NZ_MTSM01000035.1"/>
</dbReference>
<evidence type="ECO:0000313" key="2">
    <source>
        <dbReference type="EMBL" id="OPX54184.1"/>
    </source>
</evidence>